<keyword evidence="3 6" id="KW-0238">DNA-binding</keyword>
<gene>
    <name evidence="6" type="ORF">EZJ58_0968</name>
</gene>
<reference evidence="6 7" key="1">
    <citation type="submission" date="2019-02" db="EMBL/GenBank/DDBJ databases">
        <title>Investigation of anaerobic lignin degradation for improved lignocellulosic biofuels.</title>
        <authorList>
            <person name="Deangelis K."/>
        </authorList>
    </citation>
    <scope>NUCLEOTIDE SEQUENCE [LARGE SCALE GENOMIC DNA]</scope>
    <source>
        <strain evidence="6 7">159R</strain>
    </source>
</reference>
<evidence type="ECO:0000256" key="2">
    <source>
        <dbReference type="ARBA" id="ARBA00023015"/>
    </source>
</evidence>
<dbReference type="InterPro" id="IPR018060">
    <property type="entry name" value="HTH_AraC"/>
</dbReference>
<dbReference type="GO" id="GO:0003700">
    <property type="term" value="F:DNA-binding transcription factor activity"/>
    <property type="evidence" value="ECO:0007669"/>
    <property type="project" value="InterPro"/>
</dbReference>
<dbReference type="SUPFAM" id="SSF46689">
    <property type="entry name" value="Homeodomain-like"/>
    <property type="match status" value="2"/>
</dbReference>
<dbReference type="EMBL" id="SJOI01000001">
    <property type="protein sequence ID" value="TCL02929.1"/>
    <property type="molecule type" value="Genomic_DNA"/>
</dbReference>
<dbReference type="Gene3D" id="2.60.120.10">
    <property type="entry name" value="Jelly Rolls"/>
    <property type="match status" value="1"/>
</dbReference>
<name>A0A4R1N8L0_9GAMM</name>
<keyword evidence="2" id="KW-0805">Transcription regulation</keyword>
<dbReference type="InterPro" id="IPR009057">
    <property type="entry name" value="Homeodomain-like_sf"/>
</dbReference>
<proteinExistence type="predicted"/>
<dbReference type="PANTHER" id="PTHR11019:SF199">
    <property type="entry name" value="HTH-TYPE TRANSCRIPTIONAL REGULATOR NIMR"/>
    <property type="match status" value="1"/>
</dbReference>
<dbReference type="PROSITE" id="PS00041">
    <property type="entry name" value="HTH_ARAC_FAMILY_1"/>
    <property type="match status" value="1"/>
</dbReference>
<evidence type="ECO:0000313" key="6">
    <source>
        <dbReference type="EMBL" id="TCL02929.1"/>
    </source>
</evidence>
<dbReference type="SUPFAM" id="SSF51182">
    <property type="entry name" value="RmlC-like cupins"/>
    <property type="match status" value="1"/>
</dbReference>
<dbReference type="GO" id="GO:0043565">
    <property type="term" value="F:sequence-specific DNA binding"/>
    <property type="evidence" value="ECO:0007669"/>
    <property type="project" value="InterPro"/>
</dbReference>
<dbReference type="InterPro" id="IPR003313">
    <property type="entry name" value="AraC-bd"/>
</dbReference>
<dbReference type="InterPro" id="IPR014710">
    <property type="entry name" value="RmlC-like_jellyroll"/>
</dbReference>
<evidence type="ECO:0000259" key="5">
    <source>
        <dbReference type="PROSITE" id="PS01124"/>
    </source>
</evidence>
<evidence type="ECO:0000256" key="4">
    <source>
        <dbReference type="ARBA" id="ARBA00023163"/>
    </source>
</evidence>
<evidence type="ECO:0000256" key="3">
    <source>
        <dbReference type="ARBA" id="ARBA00023125"/>
    </source>
</evidence>
<sequence length="272" mass="30566">MKNNASLAEAGLPAVRPSVPAASAGECVSFISYRYAHLQSEVWHSHKTAQLTYASRGSIKIHTATGIWTLPPYRGLWIPSELPHQIHALGDAVTHNLYLPENPGHKQVDDYCVILISKMVHYLIEALTPPDEPEEINYQRHRLMLPLLFHELSAAAPATAGFLPFPRERRLCAVTRILTADLGNEDTLDQLSAGVGATPRTLSRLFRHDTGLTFSQWRQQLKIMESISLMAQGRTIEEIAQRLGYFNGSAFIAMFRRTLGETPQRYFNTFEE</sequence>
<dbReference type="InterPro" id="IPR011051">
    <property type="entry name" value="RmlC_Cupin_sf"/>
</dbReference>
<dbReference type="PROSITE" id="PS01124">
    <property type="entry name" value="HTH_ARAC_FAMILY_2"/>
    <property type="match status" value="1"/>
</dbReference>
<dbReference type="Gene3D" id="1.10.10.60">
    <property type="entry name" value="Homeodomain-like"/>
    <property type="match status" value="1"/>
</dbReference>
<dbReference type="Pfam" id="PF12833">
    <property type="entry name" value="HTH_18"/>
    <property type="match status" value="1"/>
</dbReference>
<dbReference type="InterPro" id="IPR018062">
    <property type="entry name" value="HTH_AraC-typ_CS"/>
</dbReference>
<dbReference type="Pfam" id="PF02311">
    <property type="entry name" value="AraC_binding"/>
    <property type="match status" value="1"/>
</dbReference>
<dbReference type="AlphaFoldDB" id="A0A4R1N8L0"/>
<evidence type="ECO:0000256" key="1">
    <source>
        <dbReference type="ARBA" id="ARBA00022491"/>
    </source>
</evidence>
<dbReference type="Proteomes" id="UP000294555">
    <property type="component" value="Unassembled WGS sequence"/>
</dbReference>
<keyword evidence="7" id="KW-1185">Reference proteome</keyword>
<dbReference type="CDD" id="cd06124">
    <property type="entry name" value="cupin_NimR-like_N"/>
    <property type="match status" value="1"/>
</dbReference>
<keyword evidence="4" id="KW-0804">Transcription</keyword>
<dbReference type="SMART" id="SM00342">
    <property type="entry name" value="HTH_ARAC"/>
    <property type="match status" value="1"/>
</dbReference>
<organism evidence="6 7">
    <name type="scientific">Sodalis ligni</name>
    <dbReference type="NCBI Taxonomy" id="2697027"/>
    <lineage>
        <taxon>Bacteria</taxon>
        <taxon>Pseudomonadati</taxon>
        <taxon>Pseudomonadota</taxon>
        <taxon>Gammaproteobacteria</taxon>
        <taxon>Enterobacterales</taxon>
        <taxon>Bruguierivoracaceae</taxon>
        <taxon>Sodalis</taxon>
    </lineage>
</organism>
<dbReference type="OrthoDB" id="5949386at2"/>
<comment type="caution">
    <text evidence="6">The sequence shown here is derived from an EMBL/GenBank/DDBJ whole genome shotgun (WGS) entry which is preliminary data.</text>
</comment>
<evidence type="ECO:0000313" key="7">
    <source>
        <dbReference type="Proteomes" id="UP000294555"/>
    </source>
</evidence>
<dbReference type="PANTHER" id="PTHR11019">
    <property type="entry name" value="HTH-TYPE TRANSCRIPTIONAL REGULATOR NIMR"/>
    <property type="match status" value="1"/>
</dbReference>
<feature type="domain" description="HTH araC/xylS-type" evidence="5">
    <location>
        <begin position="172"/>
        <end position="269"/>
    </location>
</feature>
<dbReference type="RefSeq" id="WP_132921835.1">
    <property type="nucleotide sequence ID" value="NZ_SJOI01000001.1"/>
</dbReference>
<accession>A0A4R1N8L0</accession>
<keyword evidence="1" id="KW-0678">Repressor</keyword>
<dbReference type="FunFam" id="1.10.10.60:FF:000132">
    <property type="entry name" value="AraC family transcriptional regulator"/>
    <property type="match status" value="1"/>
</dbReference>
<protein>
    <submittedName>
        <fullName evidence="6">AraC-like DNA-binding protein</fullName>
    </submittedName>
</protein>